<comment type="caution">
    <text evidence="1">The sequence shown here is derived from an EMBL/GenBank/DDBJ whole genome shotgun (WGS) entry which is preliminary data.</text>
</comment>
<proteinExistence type="predicted"/>
<reference evidence="1" key="1">
    <citation type="submission" date="2021-01" db="EMBL/GenBank/DDBJ databases">
        <authorList>
            <consortium name="Genoscope - CEA"/>
            <person name="William W."/>
        </authorList>
    </citation>
    <scope>NUCLEOTIDE SEQUENCE</scope>
</reference>
<protein>
    <submittedName>
        <fullName evidence="1">Uncharacterized protein</fullName>
    </submittedName>
</protein>
<evidence type="ECO:0000313" key="1">
    <source>
        <dbReference type="EMBL" id="CAD8178943.1"/>
    </source>
</evidence>
<sequence>MIRQDERFYEELLKNLIAHGLIKLFEREVVIRCLHLDIRHAKNVTDVDEDKGLDERSLLDNSLKGVQDYSLQESASDQFDIPIASRLFLKQRMIRNIFMEY</sequence>
<dbReference type="AlphaFoldDB" id="A0A8S1VRS0"/>
<dbReference type="Proteomes" id="UP000683925">
    <property type="component" value="Unassembled WGS sequence"/>
</dbReference>
<organism evidence="1 2">
    <name type="scientific">Paramecium octaurelia</name>
    <dbReference type="NCBI Taxonomy" id="43137"/>
    <lineage>
        <taxon>Eukaryota</taxon>
        <taxon>Sar</taxon>
        <taxon>Alveolata</taxon>
        <taxon>Ciliophora</taxon>
        <taxon>Intramacronucleata</taxon>
        <taxon>Oligohymenophorea</taxon>
        <taxon>Peniculida</taxon>
        <taxon>Parameciidae</taxon>
        <taxon>Paramecium</taxon>
    </lineage>
</organism>
<dbReference type="OrthoDB" id="10263003at2759"/>
<gene>
    <name evidence="1" type="ORF">POCTA_138.1.T0720039</name>
</gene>
<evidence type="ECO:0000313" key="2">
    <source>
        <dbReference type="Proteomes" id="UP000683925"/>
    </source>
</evidence>
<accession>A0A8S1VRS0</accession>
<dbReference type="EMBL" id="CAJJDP010000071">
    <property type="protein sequence ID" value="CAD8178943.1"/>
    <property type="molecule type" value="Genomic_DNA"/>
</dbReference>
<name>A0A8S1VRS0_PAROT</name>
<keyword evidence="2" id="KW-1185">Reference proteome</keyword>